<keyword evidence="2" id="KW-1185">Reference proteome</keyword>
<dbReference type="AlphaFoldDB" id="A0AAV4BR95"/>
<evidence type="ECO:0000313" key="1">
    <source>
        <dbReference type="EMBL" id="GFO21630.1"/>
    </source>
</evidence>
<organism evidence="1 2">
    <name type="scientific">Plakobranchus ocellatus</name>
    <dbReference type="NCBI Taxonomy" id="259542"/>
    <lineage>
        <taxon>Eukaryota</taxon>
        <taxon>Metazoa</taxon>
        <taxon>Spiralia</taxon>
        <taxon>Lophotrochozoa</taxon>
        <taxon>Mollusca</taxon>
        <taxon>Gastropoda</taxon>
        <taxon>Heterobranchia</taxon>
        <taxon>Euthyneura</taxon>
        <taxon>Panpulmonata</taxon>
        <taxon>Sacoglossa</taxon>
        <taxon>Placobranchoidea</taxon>
        <taxon>Plakobranchidae</taxon>
        <taxon>Plakobranchus</taxon>
    </lineage>
</organism>
<dbReference type="Proteomes" id="UP000735302">
    <property type="component" value="Unassembled WGS sequence"/>
</dbReference>
<evidence type="ECO:0000313" key="2">
    <source>
        <dbReference type="Proteomes" id="UP000735302"/>
    </source>
</evidence>
<proteinExistence type="predicted"/>
<reference evidence="1 2" key="1">
    <citation type="journal article" date="2021" name="Elife">
        <title>Chloroplast acquisition without the gene transfer in kleptoplastic sea slugs, Plakobranchus ocellatus.</title>
        <authorList>
            <person name="Maeda T."/>
            <person name="Takahashi S."/>
            <person name="Yoshida T."/>
            <person name="Shimamura S."/>
            <person name="Takaki Y."/>
            <person name="Nagai Y."/>
            <person name="Toyoda A."/>
            <person name="Suzuki Y."/>
            <person name="Arimoto A."/>
            <person name="Ishii H."/>
            <person name="Satoh N."/>
            <person name="Nishiyama T."/>
            <person name="Hasebe M."/>
            <person name="Maruyama T."/>
            <person name="Minagawa J."/>
            <person name="Obokata J."/>
            <person name="Shigenobu S."/>
        </authorList>
    </citation>
    <scope>NUCLEOTIDE SEQUENCE [LARGE SCALE GENOMIC DNA]</scope>
</reference>
<protein>
    <submittedName>
        <fullName evidence="1">Uncharacterized protein</fullName>
    </submittedName>
</protein>
<dbReference type="EMBL" id="BLXT01005270">
    <property type="protein sequence ID" value="GFO21630.1"/>
    <property type="molecule type" value="Genomic_DNA"/>
</dbReference>
<name>A0AAV4BR95_9GAST</name>
<gene>
    <name evidence="1" type="ORF">PoB_004813500</name>
</gene>
<comment type="caution">
    <text evidence="1">The sequence shown here is derived from an EMBL/GenBank/DDBJ whole genome shotgun (WGS) entry which is preliminary data.</text>
</comment>
<accession>A0AAV4BR95</accession>
<sequence>MVKGVTLECTAGFALTRTMVKSIRACFSVYGRHRNGHIGQERARVPILPIDPDQKKVSLSVEHNGEFERVLHDASLPLYLSSSSEMSTRLKPVKTIATLNCDVKLYVSIETFIVNYRSNNATQPGLTQQWV</sequence>